<evidence type="ECO:0000313" key="2">
    <source>
        <dbReference type="EMBL" id="QTE50343.1"/>
    </source>
</evidence>
<dbReference type="EMBL" id="CP071880">
    <property type="protein sequence ID" value="QTE50343.1"/>
    <property type="molecule type" value="Genomic_DNA"/>
</dbReference>
<keyword evidence="4" id="KW-1185">Reference proteome</keyword>
<dbReference type="Proteomes" id="UP000250557">
    <property type="component" value="Chromosome"/>
</dbReference>
<name>A0AAE6MKR6_9SPHI</name>
<evidence type="ECO:0000313" key="3">
    <source>
        <dbReference type="Proteomes" id="UP000250557"/>
    </source>
</evidence>
<evidence type="ECO:0000313" key="1">
    <source>
        <dbReference type="EMBL" id="QEM07113.1"/>
    </source>
</evidence>
<protein>
    <submittedName>
        <fullName evidence="1">Uncharacterized protein</fullName>
    </submittedName>
</protein>
<dbReference type="EMBL" id="CP043451">
    <property type="protein sequence ID" value="QEM07113.1"/>
    <property type="molecule type" value="Genomic_DNA"/>
</dbReference>
<evidence type="ECO:0000313" key="4">
    <source>
        <dbReference type="Proteomes" id="UP000663940"/>
    </source>
</evidence>
<dbReference type="Proteomes" id="UP000663940">
    <property type="component" value="Chromosome"/>
</dbReference>
<gene>
    <name evidence="1" type="ORF">DIU31_027735</name>
    <name evidence="2" type="ORF">J3L21_33285</name>
</gene>
<organism evidence="1 3">
    <name type="scientific">Mucilaginibacter rubeus</name>
    <dbReference type="NCBI Taxonomy" id="2027860"/>
    <lineage>
        <taxon>Bacteria</taxon>
        <taxon>Pseudomonadati</taxon>
        <taxon>Bacteroidota</taxon>
        <taxon>Sphingobacteriia</taxon>
        <taxon>Sphingobacteriales</taxon>
        <taxon>Sphingobacteriaceae</taxon>
        <taxon>Mucilaginibacter</taxon>
    </lineage>
</organism>
<sequence length="92" mass="10478">MNNNEEIARAKTTSRRKFLWLFSILSVFTAAASSGRLRFPGKKLSGPGKPDDKKRTVKMLTQDGRLVEVDESLLTANRKKVTNTELQQWIKK</sequence>
<reference evidence="1 3" key="1">
    <citation type="submission" date="2019-08" db="EMBL/GenBank/DDBJ databases">
        <title>Comparative genome analysis confer to the adaptation heavy metal polluted environment.</title>
        <authorList>
            <person name="Li Y."/>
        </authorList>
    </citation>
    <scope>NUCLEOTIDE SEQUENCE [LARGE SCALE GENOMIC DNA]</scope>
    <source>
        <strain evidence="1 3">P2</strain>
    </source>
</reference>
<reference evidence="2 4" key="2">
    <citation type="submission" date="2021-03" db="EMBL/GenBank/DDBJ databases">
        <title>Mucilaginibacter strains isolated from gold and copper mining confer multi heavy-metal resistance.</title>
        <authorList>
            <person name="Li Y."/>
        </authorList>
    </citation>
    <scope>NUCLEOTIDE SEQUENCE [LARGE SCALE GENOMIC DNA]</scope>
    <source>
        <strain evidence="2 4">P2-4</strain>
    </source>
</reference>
<accession>A0AAE6MKR6</accession>
<proteinExistence type="predicted"/>
<dbReference type="AlphaFoldDB" id="A0AAE6MKR6"/>
<dbReference type="RefSeq" id="WP_112658738.1">
    <property type="nucleotide sequence ID" value="NZ_CP043451.1"/>
</dbReference>